<evidence type="ECO:0000256" key="6">
    <source>
        <dbReference type="RuleBase" id="RU004379"/>
    </source>
</evidence>
<keyword evidence="3 6" id="KW-0812">Transmembrane</keyword>
<dbReference type="RefSeq" id="WP_132224265.1">
    <property type="nucleotide sequence ID" value="NZ_JADPGE010000007.1"/>
</dbReference>
<proteinExistence type="inferred from homology"/>
<protein>
    <recommendedName>
        <fullName evidence="9">BAX inhibitor (BI)-1/YccA family protein</fullName>
    </recommendedName>
</protein>
<dbReference type="GO" id="GO:0005886">
    <property type="term" value="C:plasma membrane"/>
    <property type="evidence" value="ECO:0007669"/>
    <property type="project" value="TreeGrafter"/>
</dbReference>
<dbReference type="Proteomes" id="UP000295773">
    <property type="component" value="Unassembled WGS sequence"/>
</dbReference>
<evidence type="ECO:0000256" key="4">
    <source>
        <dbReference type="ARBA" id="ARBA00022989"/>
    </source>
</evidence>
<dbReference type="PANTHER" id="PTHR23291">
    <property type="entry name" value="BAX INHIBITOR-RELATED"/>
    <property type="match status" value="1"/>
</dbReference>
<comment type="similarity">
    <text evidence="2 6">Belongs to the BI1 family.</text>
</comment>
<feature type="transmembrane region" description="Helical" evidence="6">
    <location>
        <begin position="27"/>
        <end position="45"/>
    </location>
</feature>
<dbReference type="AlphaFoldDB" id="A0A4R3TL30"/>
<organism evidence="7 8">
    <name type="scientific">Longicatena caecimuris</name>
    <dbReference type="NCBI Taxonomy" id="1796635"/>
    <lineage>
        <taxon>Bacteria</taxon>
        <taxon>Bacillati</taxon>
        <taxon>Bacillota</taxon>
        <taxon>Erysipelotrichia</taxon>
        <taxon>Erysipelotrichales</taxon>
        <taxon>Erysipelotrichaceae</taxon>
        <taxon>Longicatena</taxon>
    </lineage>
</organism>
<dbReference type="CDD" id="cd10432">
    <property type="entry name" value="BI-1-like_bacterial"/>
    <property type="match status" value="1"/>
</dbReference>
<evidence type="ECO:0000256" key="2">
    <source>
        <dbReference type="ARBA" id="ARBA00010350"/>
    </source>
</evidence>
<accession>A0A4R3TL30</accession>
<reference evidence="7 8" key="1">
    <citation type="submission" date="2019-03" db="EMBL/GenBank/DDBJ databases">
        <title>Genomic Encyclopedia of Type Strains, Phase IV (KMG-IV): sequencing the most valuable type-strain genomes for metagenomic binning, comparative biology and taxonomic classification.</title>
        <authorList>
            <person name="Goeker M."/>
        </authorList>
    </citation>
    <scope>NUCLEOTIDE SEQUENCE [LARGE SCALE GENOMIC DNA]</scope>
    <source>
        <strain evidence="7 8">DSM 29481</strain>
    </source>
</reference>
<feature type="transmembrane region" description="Helical" evidence="6">
    <location>
        <begin position="145"/>
        <end position="165"/>
    </location>
</feature>
<evidence type="ECO:0000256" key="3">
    <source>
        <dbReference type="ARBA" id="ARBA00022692"/>
    </source>
</evidence>
<feature type="transmembrane region" description="Helical" evidence="6">
    <location>
        <begin position="89"/>
        <end position="108"/>
    </location>
</feature>
<comment type="caution">
    <text evidence="7">The sequence shown here is derived from an EMBL/GenBank/DDBJ whole genome shotgun (WGS) entry which is preliminary data.</text>
</comment>
<gene>
    <name evidence="7" type="ORF">EDD61_105104</name>
</gene>
<evidence type="ECO:0000256" key="5">
    <source>
        <dbReference type="ARBA" id="ARBA00023136"/>
    </source>
</evidence>
<sequence>MFHNKDELNFETGYHVTTIQQHAIKTFAWMGLGLLITALVAFGMVTTNMTLRLYVSYPIAPMLLLFAQLGVAVAFAARLAKMKAATARILFVAYSILMGVTFSTLAFVYDLGSIGIAFGITAVYFGCLVMIGYTTKMNLLRFGPILMGGLLTLIIVEVVMTLLGMDITTRGFTAIGLLLFTGITAYDTQKMKALYHSYEGDESMLSKLSIYSAFDLYLDFINIFLYILRFVGNRD</sequence>
<evidence type="ECO:0000313" key="8">
    <source>
        <dbReference type="Proteomes" id="UP000295773"/>
    </source>
</evidence>
<evidence type="ECO:0008006" key="9">
    <source>
        <dbReference type="Google" id="ProtNLM"/>
    </source>
</evidence>
<comment type="subcellular location">
    <subcellularLocation>
        <location evidence="1">Membrane</location>
        <topology evidence="1">Multi-pass membrane protein</topology>
    </subcellularLocation>
</comment>
<feature type="transmembrane region" description="Helical" evidence="6">
    <location>
        <begin position="114"/>
        <end position="133"/>
    </location>
</feature>
<dbReference type="Pfam" id="PF01027">
    <property type="entry name" value="Bax1-I"/>
    <property type="match status" value="1"/>
</dbReference>
<keyword evidence="8" id="KW-1185">Reference proteome</keyword>
<dbReference type="EMBL" id="SMBP01000005">
    <property type="protein sequence ID" value="TCU62296.1"/>
    <property type="molecule type" value="Genomic_DNA"/>
</dbReference>
<name>A0A4R3TL30_9FIRM</name>
<feature type="transmembrane region" description="Helical" evidence="6">
    <location>
        <begin position="57"/>
        <end position="77"/>
    </location>
</feature>
<evidence type="ECO:0000313" key="7">
    <source>
        <dbReference type="EMBL" id="TCU62296.1"/>
    </source>
</evidence>
<feature type="transmembrane region" description="Helical" evidence="6">
    <location>
        <begin position="208"/>
        <end position="228"/>
    </location>
</feature>
<dbReference type="PANTHER" id="PTHR23291:SF50">
    <property type="entry name" value="PROTEIN LIFEGUARD 4"/>
    <property type="match status" value="1"/>
</dbReference>
<evidence type="ECO:0000256" key="1">
    <source>
        <dbReference type="ARBA" id="ARBA00004141"/>
    </source>
</evidence>
<keyword evidence="4 6" id="KW-1133">Transmembrane helix</keyword>
<keyword evidence="5 6" id="KW-0472">Membrane</keyword>
<dbReference type="InterPro" id="IPR006214">
    <property type="entry name" value="Bax_inhibitor_1-related"/>
</dbReference>